<dbReference type="STRING" id="1176355.A0A4Q9KWX8"/>
<sequence>MATVGNESILEPDSEEEEYVYKLSDINNEIIEKFKNNPLSRSEHIFPKESLLSQVLPSCYTEFAPISPKIELLHEETLFYIFYSFNDENLRLQAFNTLIKKNYLYSSKINCFVLATKNIPDNSKKNILIFDPLKWEKVMKEIIYDEEFVNSLKASIE</sequence>
<dbReference type="GO" id="GO:0006355">
    <property type="term" value="P:regulation of DNA-templated transcription"/>
    <property type="evidence" value="ECO:0007669"/>
    <property type="project" value="InterPro"/>
</dbReference>
<dbReference type="EMBL" id="PITJ01001347">
    <property type="protein sequence ID" value="TBT99432.1"/>
    <property type="molecule type" value="Genomic_DNA"/>
</dbReference>
<dbReference type="InterPro" id="IPR007282">
    <property type="entry name" value="NOT2/3/5_C"/>
</dbReference>
<feature type="domain" description="NOT2/NOT3/NOT5 C-terminal" evidence="1">
    <location>
        <begin position="55"/>
        <end position="144"/>
    </location>
</feature>
<dbReference type="InterPro" id="IPR038635">
    <property type="entry name" value="CCR4-NOT_su2/3/5_C_sf"/>
</dbReference>
<evidence type="ECO:0000313" key="3">
    <source>
        <dbReference type="EMBL" id="TBU20943.1"/>
    </source>
</evidence>
<organism evidence="2 5">
    <name type="scientific">Hamiltosporidium tvaerminnensis</name>
    <dbReference type="NCBI Taxonomy" id="1176355"/>
    <lineage>
        <taxon>Eukaryota</taxon>
        <taxon>Fungi</taxon>
        <taxon>Fungi incertae sedis</taxon>
        <taxon>Microsporidia</taxon>
        <taxon>Dubosqiidae</taxon>
        <taxon>Hamiltosporidium</taxon>
    </lineage>
</organism>
<dbReference type="Gene3D" id="2.30.30.1020">
    <property type="entry name" value="CCR4-NOT complex subunit 2/3/5, C-terminal domain"/>
    <property type="match status" value="1"/>
</dbReference>
<dbReference type="OrthoDB" id="25391at2759"/>
<dbReference type="Pfam" id="PF04153">
    <property type="entry name" value="NOT2_3_5_C"/>
    <property type="match status" value="1"/>
</dbReference>
<accession>A0A4Q9KWX8</accession>
<dbReference type="EMBL" id="PITK01000008">
    <property type="protein sequence ID" value="TBU20943.1"/>
    <property type="molecule type" value="Genomic_DNA"/>
</dbReference>
<keyword evidence="4" id="KW-1185">Reference proteome</keyword>
<dbReference type="AlphaFoldDB" id="A0A4Q9KWX8"/>
<dbReference type="GO" id="GO:0000289">
    <property type="term" value="P:nuclear-transcribed mRNA poly(A) tail shortening"/>
    <property type="evidence" value="ECO:0007669"/>
    <property type="project" value="UniProtKB-ARBA"/>
</dbReference>
<evidence type="ECO:0000313" key="4">
    <source>
        <dbReference type="Proteomes" id="UP000292282"/>
    </source>
</evidence>
<dbReference type="VEuPathDB" id="MicrosporidiaDB:CWI37_1347p0030"/>
<name>A0A4Q9KWX8_9MICR</name>
<dbReference type="Proteomes" id="UP000292282">
    <property type="component" value="Unassembled WGS sequence"/>
</dbReference>
<dbReference type="Proteomes" id="UP000292362">
    <property type="component" value="Unassembled WGS sequence"/>
</dbReference>
<reference evidence="4 5" key="1">
    <citation type="submission" date="2017-12" db="EMBL/GenBank/DDBJ databases">
        <authorList>
            <person name="Pombert J.-F."/>
            <person name="Haag K.L."/>
            <person name="Ebert D."/>
        </authorList>
    </citation>
    <scope>NUCLEOTIDE SEQUENCE [LARGE SCALE GENOMIC DNA]</scope>
    <source>
        <strain evidence="2">FI-OER-3-3</strain>
        <strain evidence="3">IL-G-3</strain>
    </source>
</reference>
<comment type="caution">
    <text evidence="2">The sequence shown here is derived from an EMBL/GenBank/DDBJ whole genome shotgun (WGS) entry which is preliminary data.</text>
</comment>
<proteinExistence type="predicted"/>
<evidence type="ECO:0000313" key="5">
    <source>
        <dbReference type="Proteomes" id="UP000292362"/>
    </source>
</evidence>
<evidence type="ECO:0000313" key="2">
    <source>
        <dbReference type="EMBL" id="TBT99432.1"/>
    </source>
</evidence>
<evidence type="ECO:0000259" key="1">
    <source>
        <dbReference type="Pfam" id="PF04153"/>
    </source>
</evidence>
<dbReference type="GO" id="GO:0030015">
    <property type="term" value="C:CCR4-NOT core complex"/>
    <property type="evidence" value="ECO:0007669"/>
    <property type="project" value="UniProtKB-ARBA"/>
</dbReference>
<protein>
    <recommendedName>
        <fullName evidence="1">NOT2/NOT3/NOT5 C-terminal domain-containing protein</fullName>
    </recommendedName>
</protein>
<dbReference type="VEuPathDB" id="MicrosporidiaDB:CWI38_0008p0160"/>
<gene>
    <name evidence="2" type="ORF">CWI37_1347p0030</name>
    <name evidence="3" type="ORF">CWI38_0008p0160</name>
</gene>